<dbReference type="InterPro" id="IPR058163">
    <property type="entry name" value="LysR-type_TF_proteobact-type"/>
</dbReference>
<protein>
    <submittedName>
        <fullName evidence="6">LysR family transcriptional regulator</fullName>
    </submittedName>
</protein>
<dbReference type="Proteomes" id="UP000298656">
    <property type="component" value="Chromosome 2"/>
</dbReference>
<accession>A0A4P8J1P6</accession>
<sequence>MSKLPDFEGFAMFAKVAEEGSFAAAAAAMGVSVATVSRAVTRLEERLGGRLFNRTSRRLALTDYGHTLAERAAKIYADAEEAEDFARETSSRPRGLVKLAAPLSFGVRWVAPLLPEFFQTYPGISVDLHLTDVHADLIGEGFDAALRIAVMEDSSLAARLIAPVRRFVVASPAYLSRYGRPQHPQDLGAHPCLTYANRSKRDVWRFTHQGGEECTITPTGALRVTTVEALLPMLLAGLGVAELPEFVATQYFADGRLEPILTDWRLPEGGLYFVTPTARARPAKVSALADFFISKLAAAEWSAETLMGWKPPDHRIG</sequence>
<dbReference type="OrthoDB" id="8705920at2"/>
<dbReference type="GO" id="GO:0003700">
    <property type="term" value="F:DNA-binding transcription factor activity"/>
    <property type="evidence" value="ECO:0007669"/>
    <property type="project" value="InterPro"/>
</dbReference>
<evidence type="ECO:0000256" key="2">
    <source>
        <dbReference type="ARBA" id="ARBA00023015"/>
    </source>
</evidence>
<keyword evidence="7" id="KW-1185">Reference proteome</keyword>
<comment type="similarity">
    <text evidence="1">Belongs to the LysR transcriptional regulatory family.</text>
</comment>
<dbReference type="InterPro" id="IPR005119">
    <property type="entry name" value="LysR_subst-bd"/>
</dbReference>
<dbReference type="RefSeq" id="WP_137337555.1">
    <property type="nucleotide sequence ID" value="NZ_CP040078.1"/>
</dbReference>
<dbReference type="GO" id="GO:0043565">
    <property type="term" value="F:sequence-specific DNA binding"/>
    <property type="evidence" value="ECO:0007669"/>
    <property type="project" value="TreeGrafter"/>
</dbReference>
<evidence type="ECO:0000259" key="5">
    <source>
        <dbReference type="PROSITE" id="PS50931"/>
    </source>
</evidence>
<dbReference type="Gene3D" id="3.40.190.290">
    <property type="match status" value="1"/>
</dbReference>
<dbReference type="Pfam" id="PF00126">
    <property type="entry name" value="HTH_1"/>
    <property type="match status" value="1"/>
</dbReference>
<dbReference type="InterPro" id="IPR000847">
    <property type="entry name" value="LysR_HTH_N"/>
</dbReference>
<dbReference type="SUPFAM" id="SSF46785">
    <property type="entry name" value="Winged helix' DNA-binding domain"/>
    <property type="match status" value="1"/>
</dbReference>
<dbReference type="GO" id="GO:0006351">
    <property type="term" value="P:DNA-templated transcription"/>
    <property type="evidence" value="ECO:0007669"/>
    <property type="project" value="TreeGrafter"/>
</dbReference>
<dbReference type="Gene3D" id="1.10.10.10">
    <property type="entry name" value="Winged helix-like DNA-binding domain superfamily/Winged helix DNA-binding domain"/>
    <property type="match status" value="1"/>
</dbReference>
<evidence type="ECO:0000256" key="4">
    <source>
        <dbReference type="ARBA" id="ARBA00023163"/>
    </source>
</evidence>
<dbReference type="AlphaFoldDB" id="A0A4P8J1P6"/>
<dbReference type="CDD" id="cd08422">
    <property type="entry name" value="PBP2_CrgA_like"/>
    <property type="match status" value="1"/>
</dbReference>
<dbReference type="PANTHER" id="PTHR30537">
    <property type="entry name" value="HTH-TYPE TRANSCRIPTIONAL REGULATOR"/>
    <property type="match status" value="1"/>
</dbReference>
<dbReference type="FunFam" id="1.10.10.10:FF:000001">
    <property type="entry name" value="LysR family transcriptional regulator"/>
    <property type="match status" value="1"/>
</dbReference>
<proteinExistence type="inferred from homology"/>
<dbReference type="KEGG" id="tvl:FAZ95_22785"/>
<evidence type="ECO:0000256" key="3">
    <source>
        <dbReference type="ARBA" id="ARBA00023125"/>
    </source>
</evidence>
<organism evidence="6 7">
    <name type="scientific">Trinickia violacea</name>
    <dbReference type="NCBI Taxonomy" id="2571746"/>
    <lineage>
        <taxon>Bacteria</taxon>
        <taxon>Pseudomonadati</taxon>
        <taxon>Pseudomonadota</taxon>
        <taxon>Betaproteobacteria</taxon>
        <taxon>Burkholderiales</taxon>
        <taxon>Burkholderiaceae</taxon>
        <taxon>Trinickia</taxon>
    </lineage>
</organism>
<dbReference type="SUPFAM" id="SSF53850">
    <property type="entry name" value="Periplasmic binding protein-like II"/>
    <property type="match status" value="1"/>
</dbReference>
<keyword evidence="3" id="KW-0238">DNA-binding</keyword>
<reference evidence="6 7" key="1">
    <citation type="submission" date="2019-05" db="EMBL/GenBank/DDBJ databases">
        <title>Burkholderia sp. DHOD12, isolated from subtropical forest soil.</title>
        <authorList>
            <person name="Gao Z.-H."/>
            <person name="Qiu L.-H."/>
        </authorList>
    </citation>
    <scope>NUCLEOTIDE SEQUENCE [LARGE SCALE GENOMIC DNA]</scope>
    <source>
        <strain evidence="6 7">DHOD12</strain>
    </source>
</reference>
<dbReference type="PANTHER" id="PTHR30537:SF5">
    <property type="entry name" value="HTH-TYPE TRANSCRIPTIONAL ACTIVATOR TTDR-RELATED"/>
    <property type="match status" value="1"/>
</dbReference>
<gene>
    <name evidence="6" type="ORF">FAZ95_22785</name>
</gene>
<name>A0A4P8J1P6_9BURK</name>
<keyword evidence="4" id="KW-0804">Transcription</keyword>
<dbReference type="Pfam" id="PF03466">
    <property type="entry name" value="LysR_substrate"/>
    <property type="match status" value="1"/>
</dbReference>
<dbReference type="EMBL" id="CP040078">
    <property type="protein sequence ID" value="QCP54797.1"/>
    <property type="molecule type" value="Genomic_DNA"/>
</dbReference>
<evidence type="ECO:0000313" key="6">
    <source>
        <dbReference type="EMBL" id="QCP54797.1"/>
    </source>
</evidence>
<evidence type="ECO:0000313" key="7">
    <source>
        <dbReference type="Proteomes" id="UP000298656"/>
    </source>
</evidence>
<dbReference type="InterPro" id="IPR036390">
    <property type="entry name" value="WH_DNA-bd_sf"/>
</dbReference>
<evidence type="ECO:0000256" key="1">
    <source>
        <dbReference type="ARBA" id="ARBA00009437"/>
    </source>
</evidence>
<feature type="domain" description="HTH lysR-type" evidence="5">
    <location>
        <begin position="5"/>
        <end position="62"/>
    </location>
</feature>
<dbReference type="PROSITE" id="PS50931">
    <property type="entry name" value="HTH_LYSR"/>
    <property type="match status" value="1"/>
</dbReference>
<keyword evidence="2" id="KW-0805">Transcription regulation</keyword>
<dbReference type="InterPro" id="IPR036388">
    <property type="entry name" value="WH-like_DNA-bd_sf"/>
</dbReference>